<evidence type="ECO:0000256" key="1">
    <source>
        <dbReference type="RuleBase" id="RU000682"/>
    </source>
</evidence>
<protein>
    <recommendedName>
        <fullName evidence="3">Homeobox domain-containing protein</fullName>
    </recommendedName>
</protein>
<feature type="compositionally biased region" description="Low complexity" evidence="2">
    <location>
        <begin position="411"/>
        <end position="421"/>
    </location>
</feature>
<feature type="region of interest" description="Disordered" evidence="2">
    <location>
        <begin position="759"/>
        <end position="800"/>
    </location>
</feature>
<feature type="region of interest" description="Disordered" evidence="2">
    <location>
        <begin position="477"/>
        <end position="734"/>
    </location>
</feature>
<feature type="compositionally biased region" description="Pro residues" evidence="2">
    <location>
        <begin position="707"/>
        <end position="721"/>
    </location>
</feature>
<dbReference type="Pfam" id="PF00046">
    <property type="entry name" value="Homeodomain"/>
    <property type="match status" value="1"/>
</dbReference>
<comment type="subcellular location">
    <subcellularLocation>
        <location evidence="1">Nucleus</location>
    </subcellularLocation>
</comment>
<evidence type="ECO:0000313" key="4">
    <source>
        <dbReference type="EMBL" id="RKP08168.1"/>
    </source>
</evidence>
<dbReference type="InterPro" id="IPR009057">
    <property type="entry name" value="Homeodomain-like_sf"/>
</dbReference>
<feature type="compositionally biased region" description="Low complexity" evidence="2">
    <location>
        <begin position="643"/>
        <end position="668"/>
    </location>
</feature>
<dbReference type="GO" id="GO:0003677">
    <property type="term" value="F:DNA binding"/>
    <property type="evidence" value="ECO:0007669"/>
    <property type="project" value="UniProtKB-KW"/>
</dbReference>
<feature type="compositionally biased region" description="Polar residues" evidence="2">
    <location>
        <begin position="44"/>
        <end position="54"/>
    </location>
</feature>
<feature type="region of interest" description="Disordered" evidence="2">
    <location>
        <begin position="1000"/>
        <end position="1086"/>
    </location>
</feature>
<dbReference type="InterPro" id="IPR001356">
    <property type="entry name" value="HD"/>
</dbReference>
<dbReference type="OrthoDB" id="6159439at2759"/>
<evidence type="ECO:0000256" key="2">
    <source>
        <dbReference type="SAM" id="MobiDB-lite"/>
    </source>
</evidence>
<feature type="compositionally biased region" description="Pro residues" evidence="2">
    <location>
        <begin position="760"/>
        <end position="769"/>
    </location>
</feature>
<feature type="compositionally biased region" description="Basic and acidic residues" evidence="2">
    <location>
        <begin position="313"/>
        <end position="325"/>
    </location>
</feature>
<keyword evidence="1" id="KW-0238">DNA-binding</keyword>
<dbReference type="EMBL" id="KZ992630">
    <property type="protein sequence ID" value="RKP08168.1"/>
    <property type="molecule type" value="Genomic_DNA"/>
</dbReference>
<sequence length="1129" mass="116982">MDSTQQAVTPAKEEGHERAGHAPAVVAESPTVTKRSLDVLLNPNVESETESTASPMIVSNDDHDVSMSGAEELDTPSAAVESPVPSLAGLTGEHASAQAAANGTSDSAGDEPAPRRRSLRRKNPPASMRDSDVEERRTASVNGTAAASTEKGASAPGQHSPHRYAAGYVDGKQNTASSPCDPSDCGAGHANHTGGLTIIQTTPETHQRRLNLPRRRQRRRGGTSALATVSTAGASGSEGKAGSETGTAAAGKAADGTLKKRRRRVTPEQLHELTAAFEHTDTPGWDLRETLAARLGMTNREVQNRRAKMNRLRAREEQERQERLRRGPGPQPMGLTQGQGAAHSRVESANIDTASAAMPSSHAHQFYRESSESPGEGHGTAGGLSDSREGTPDMPSPAKRTRHLPTEKPSPRASPAMPSRPIRFQFVPTWFTASGKAVAAHPNKRDAAAAAAAAAAVRGATANASLGDSAVTELVSSTVASEPGQPATAAQGSARVSPASSPQSLRAATGMSPSMGRYPLQPPTPRQQSSGPARPPPIQPIPYQASLASARLSPSQQTPGVQHTPLTAPTSDELNPSNGTVDASPAFASSHAQMPPPFPSPRSGGPAGPPYLMSAPVSPMYYRTSFSAASGPPGVPPPPGYRPAESLPGGPSPSGYAAYPGAPPSDAARSTRLTSGAGRGARGHRRHPSLDSAAAARQAAANDRRLPPLPPLLGRGPPLPPQTGATSQQAYAYGPPPGAPVAYGYAPYYARPVRHSFALPAPPSAPLLPGPDAALSTQAPSQAAGSAPYQASADASQPRHSLAVIEEHPSRRVMPVVDGPDPSMARIKRRRQSEPVIWMSSAAATDSSEEDHAGEGVARPPPGYGYYLPHQPPPTPHTPQYYQHPPPYYYPALVGHPMPPPPPPMYGQPPPPPFSGPPAYSYPPAEAESSRSEADQGDAQGHAHSGDAMSILASAASFLSAQDDARAAENAEEDANQPDGSDVTVSIDQAPMEIFATAHTSASPAPASSVLETPASMEKKPPTVAVTMTSLPAPPLSPPTRAISQPQSPCTTMPPDTAASAQRCHTDTPILPPSPSLLPPIGKLAMHPVDTPPAPVAAPTVVSAVNADDARPRSPVVSTNGSAPFRPWQ</sequence>
<feature type="compositionally biased region" description="Basic and acidic residues" evidence="2">
    <location>
        <begin position="11"/>
        <end position="20"/>
    </location>
</feature>
<dbReference type="AlphaFoldDB" id="A0A4P9XQ73"/>
<feature type="compositionally biased region" description="Low complexity" evidence="2">
    <location>
        <begin position="1000"/>
        <end position="1009"/>
    </location>
</feature>
<evidence type="ECO:0000259" key="3">
    <source>
        <dbReference type="SMART" id="SM00389"/>
    </source>
</evidence>
<dbReference type="Gene3D" id="1.10.10.60">
    <property type="entry name" value="Homeodomain-like"/>
    <property type="match status" value="1"/>
</dbReference>
<keyword evidence="5" id="KW-1185">Reference proteome</keyword>
<feature type="region of interest" description="Disordered" evidence="2">
    <location>
        <begin position="962"/>
        <end position="984"/>
    </location>
</feature>
<accession>A0A4P9XQ73</accession>
<feature type="compositionally biased region" description="Pro residues" evidence="2">
    <location>
        <begin position="901"/>
        <end position="916"/>
    </location>
</feature>
<gene>
    <name evidence="4" type="ORF">THASP1DRAFT_23799</name>
</gene>
<feature type="domain" description="Homeobox" evidence="3">
    <location>
        <begin position="259"/>
        <end position="316"/>
    </location>
</feature>
<feature type="region of interest" description="Disordered" evidence="2">
    <location>
        <begin position="298"/>
        <end position="421"/>
    </location>
</feature>
<feature type="compositionally biased region" description="Basic residues" evidence="2">
    <location>
        <begin position="208"/>
        <end position="221"/>
    </location>
</feature>
<dbReference type="SMART" id="SM00389">
    <property type="entry name" value="HOX"/>
    <property type="match status" value="1"/>
</dbReference>
<feature type="region of interest" description="Disordered" evidence="2">
    <location>
        <begin position="901"/>
        <end position="948"/>
    </location>
</feature>
<dbReference type="SUPFAM" id="SSF46689">
    <property type="entry name" value="Homeodomain-like"/>
    <property type="match status" value="1"/>
</dbReference>
<dbReference type="CDD" id="cd00086">
    <property type="entry name" value="homeodomain"/>
    <property type="match status" value="1"/>
</dbReference>
<evidence type="ECO:0000313" key="5">
    <source>
        <dbReference type="Proteomes" id="UP000271241"/>
    </source>
</evidence>
<feature type="region of interest" description="Disordered" evidence="2">
    <location>
        <begin position="842"/>
        <end position="884"/>
    </location>
</feature>
<dbReference type="GO" id="GO:0005634">
    <property type="term" value="C:nucleus"/>
    <property type="evidence" value="ECO:0007669"/>
    <property type="project" value="UniProtKB-SubCell"/>
</dbReference>
<reference evidence="5" key="1">
    <citation type="journal article" date="2018" name="Nat. Microbiol.">
        <title>Leveraging single-cell genomics to expand the fungal tree of life.</title>
        <authorList>
            <person name="Ahrendt S.R."/>
            <person name="Quandt C.A."/>
            <person name="Ciobanu D."/>
            <person name="Clum A."/>
            <person name="Salamov A."/>
            <person name="Andreopoulos B."/>
            <person name="Cheng J.F."/>
            <person name="Woyke T."/>
            <person name="Pelin A."/>
            <person name="Henrissat B."/>
            <person name="Reynolds N.K."/>
            <person name="Benny G.L."/>
            <person name="Smith M.E."/>
            <person name="James T.Y."/>
            <person name="Grigoriev I.V."/>
        </authorList>
    </citation>
    <scope>NUCLEOTIDE SEQUENCE [LARGE SCALE GENOMIC DNA]</scope>
    <source>
        <strain evidence="5">RSA 1356</strain>
    </source>
</reference>
<feature type="compositionally biased region" description="Basic and acidic residues" evidence="2">
    <location>
        <begin position="129"/>
        <end position="138"/>
    </location>
</feature>
<feature type="compositionally biased region" description="Low complexity" evidence="2">
    <location>
        <begin position="230"/>
        <end position="256"/>
    </location>
</feature>
<feature type="region of interest" description="Disordered" evidence="2">
    <location>
        <begin position="205"/>
        <end position="263"/>
    </location>
</feature>
<feature type="region of interest" description="Disordered" evidence="2">
    <location>
        <begin position="1"/>
        <end position="187"/>
    </location>
</feature>
<feature type="region of interest" description="Disordered" evidence="2">
    <location>
        <begin position="1106"/>
        <end position="1129"/>
    </location>
</feature>
<name>A0A4P9XQ73_9FUNG</name>
<keyword evidence="1" id="KW-0539">Nucleus</keyword>
<proteinExistence type="predicted"/>
<feature type="compositionally biased region" description="Polar residues" evidence="2">
    <location>
        <begin position="552"/>
        <end position="581"/>
    </location>
</feature>
<keyword evidence="1" id="KW-0371">Homeobox</keyword>
<dbReference type="Proteomes" id="UP000271241">
    <property type="component" value="Unassembled WGS sequence"/>
</dbReference>
<organism evidence="4 5">
    <name type="scientific">Thamnocephalis sphaerospora</name>
    <dbReference type="NCBI Taxonomy" id="78915"/>
    <lineage>
        <taxon>Eukaryota</taxon>
        <taxon>Fungi</taxon>
        <taxon>Fungi incertae sedis</taxon>
        <taxon>Zoopagomycota</taxon>
        <taxon>Zoopagomycotina</taxon>
        <taxon>Zoopagomycetes</taxon>
        <taxon>Zoopagales</taxon>
        <taxon>Sigmoideomycetaceae</taxon>
        <taxon>Thamnocephalis</taxon>
    </lineage>
</organism>